<evidence type="ECO:0000256" key="3">
    <source>
        <dbReference type="ARBA" id="ARBA00023136"/>
    </source>
</evidence>
<dbReference type="Gene3D" id="2.40.160.50">
    <property type="entry name" value="membrane protein fhac: a member of the omp85/tpsb transporter family"/>
    <property type="match status" value="1"/>
</dbReference>
<comment type="subcellular location">
    <subcellularLocation>
        <location evidence="1">Membrane</location>
    </subcellularLocation>
</comment>
<gene>
    <name evidence="6" type="ORF">DDE23_14270</name>
</gene>
<feature type="domain" description="POTRA" evidence="5">
    <location>
        <begin position="329"/>
        <end position="401"/>
    </location>
</feature>
<evidence type="ECO:0008006" key="8">
    <source>
        <dbReference type="Google" id="ProtNLM"/>
    </source>
</evidence>
<dbReference type="OrthoDB" id="9769707at2"/>
<evidence type="ECO:0000259" key="5">
    <source>
        <dbReference type="Pfam" id="PF07244"/>
    </source>
</evidence>
<evidence type="ECO:0000313" key="6">
    <source>
        <dbReference type="EMBL" id="PVE46845.1"/>
    </source>
</evidence>
<sequence>MAHSNRQDHQILGLNHRLRRLRGRGADGGLRDGRVGHRSFLHMFTGELNLGALSVKRLAGESGKAPFRHGRRRAAKPGQSGVVRWGALCDILKKGGTTRGQRVGNATAGRRGNPGAAGVAGTPGFRVGGSRLSWFFAVGLIALLPLSTPAKALESLDLNVPGASDALRETLEASSLLMTAQAAERTAPLDLMAAARAEYGRLINLLYEEAYYAPVIHVLVDGREAADISPLSNPSRIDRIVINIELGPEFTFGTVSIAPLAPGTDLPEEFAAGQPARSTVVRAALGAAMDAWRDQGYALIEPTGQQVVANHAAQRLDVRLSLAPGPQLHVGSVIPAGNERTRGERVVDIAGLDRGELHTPEAISEAETRLRQTGTFSSVVLETAERANPDGTIDVTARVDEALPRRIGFGVEVDSESGVRLSGFWLHRNLLRGAERLRLEAAIDGIGARVGGIGFTLDARYTRPATFNRDTDLELGLNAVRLNERDYEADAYEASAQLVRRFGEAFRISGGAVLRFENAAFSGVDRNFGTFGLPVAVTRDTRDEALDATRGHYLWAEAMPYFGFAGADSGLRLRFDGRVYLGLGSENRIVLAGRGQLGAVIGPDIDATPRGFLFYSGGGGSVRGLPYQSLGVAGPPPSGGRGFAALSGEVRVRVNESWQVVGFADAGAVSSEVFSGATGWHAGAGFGIRYATPIGPLRLDLAVPVRRNAGVTGNNLQIYLGIGQAF</sequence>
<dbReference type="InterPro" id="IPR039910">
    <property type="entry name" value="D15-like"/>
</dbReference>
<dbReference type="PANTHER" id="PTHR12815:SF42">
    <property type="entry name" value="BACTERIAL SURFACE ANTIGEN (D15) DOMAIN-CONTAINING PROTEIN"/>
    <property type="match status" value="1"/>
</dbReference>
<dbReference type="Pfam" id="PF07244">
    <property type="entry name" value="POTRA"/>
    <property type="match status" value="1"/>
</dbReference>
<evidence type="ECO:0000256" key="2">
    <source>
        <dbReference type="ARBA" id="ARBA00022452"/>
    </source>
</evidence>
<keyword evidence="2" id="KW-1134">Transmembrane beta strand</keyword>
<accession>A0A2T7UQ38</accession>
<keyword evidence="7" id="KW-1185">Reference proteome</keyword>
<dbReference type="EMBL" id="QDDR01000007">
    <property type="protein sequence ID" value="PVE46845.1"/>
    <property type="molecule type" value="Genomic_DNA"/>
</dbReference>
<keyword evidence="2" id="KW-0812">Transmembrane</keyword>
<dbReference type="Gene3D" id="3.10.20.310">
    <property type="entry name" value="membrane protein fhac"/>
    <property type="match status" value="1"/>
</dbReference>
<dbReference type="InterPro" id="IPR010827">
    <property type="entry name" value="BamA/TamA_POTRA"/>
</dbReference>
<dbReference type="PANTHER" id="PTHR12815">
    <property type="entry name" value="SORTING AND ASSEMBLY MACHINERY SAMM50 PROTEIN FAMILY MEMBER"/>
    <property type="match status" value="1"/>
</dbReference>
<evidence type="ECO:0000313" key="7">
    <source>
        <dbReference type="Proteomes" id="UP000244810"/>
    </source>
</evidence>
<reference evidence="6 7" key="1">
    <citation type="journal article" date="2011" name="Syst. Appl. Microbiol.">
        <title>Defluviimonas denitrificans gen. nov., sp. nov., and Pararhodobacter aggregans gen. nov., sp. nov., non-phototrophic Rhodobacteraceae from the biofilter of a marine aquaculture.</title>
        <authorList>
            <person name="Foesel B.U."/>
            <person name="Drake H.L."/>
            <person name="Schramm A."/>
        </authorList>
    </citation>
    <scope>NUCLEOTIDE SEQUENCE [LARGE SCALE GENOMIC DNA]</scope>
    <source>
        <strain evidence="6 7">D1-19</strain>
    </source>
</reference>
<feature type="domain" description="Bacterial surface antigen (D15)" evidence="4">
    <location>
        <begin position="446"/>
        <end position="726"/>
    </location>
</feature>
<dbReference type="AlphaFoldDB" id="A0A2T7UQ38"/>
<dbReference type="InterPro" id="IPR000184">
    <property type="entry name" value="Bac_surfAg_D15"/>
</dbReference>
<proteinExistence type="predicted"/>
<dbReference type="Pfam" id="PF01103">
    <property type="entry name" value="Omp85"/>
    <property type="match status" value="1"/>
</dbReference>
<dbReference type="Proteomes" id="UP000244810">
    <property type="component" value="Unassembled WGS sequence"/>
</dbReference>
<protein>
    <recommendedName>
        <fullName evidence="8">Bacterial surface antigen (D15) domain-containing protein</fullName>
    </recommendedName>
</protein>
<evidence type="ECO:0000259" key="4">
    <source>
        <dbReference type="Pfam" id="PF01103"/>
    </source>
</evidence>
<evidence type="ECO:0000256" key="1">
    <source>
        <dbReference type="ARBA" id="ARBA00004370"/>
    </source>
</evidence>
<comment type="caution">
    <text evidence="6">The sequence shown here is derived from an EMBL/GenBank/DDBJ whole genome shotgun (WGS) entry which is preliminary data.</text>
</comment>
<dbReference type="GO" id="GO:0019867">
    <property type="term" value="C:outer membrane"/>
    <property type="evidence" value="ECO:0007669"/>
    <property type="project" value="InterPro"/>
</dbReference>
<keyword evidence="3" id="KW-0472">Membrane</keyword>
<organism evidence="6 7">
    <name type="scientific">Pararhodobacter aggregans</name>
    <dbReference type="NCBI Taxonomy" id="404875"/>
    <lineage>
        <taxon>Bacteria</taxon>
        <taxon>Pseudomonadati</taxon>
        <taxon>Pseudomonadota</taxon>
        <taxon>Alphaproteobacteria</taxon>
        <taxon>Rhodobacterales</taxon>
        <taxon>Paracoccaceae</taxon>
        <taxon>Pararhodobacter</taxon>
    </lineage>
</organism>
<name>A0A2T7UQ38_9RHOB</name>